<dbReference type="InterPro" id="IPR000847">
    <property type="entry name" value="LysR_HTH_N"/>
</dbReference>
<dbReference type="Pfam" id="PF03466">
    <property type="entry name" value="LysR_substrate"/>
    <property type="match status" value="1"/>
</dbReference>
<keyword evidence="7" id="KW-1185">Reference proteome</keyword>
<dbReference type="InterPro" id="IPR036390">
    <property type="entry name" value="WH_DNA-bd_sf"/>
</dbReference>
<dbReference type="SUPFAM" id="SSF46785">
    <property type="entry name" value="Winged helix' DNA-binding domain"/>
    <property type="match status" value="1"/>
</dbReference>
<evidence type="ECO:0000256" key="3">
    <source>
        <dbReference type="ARBA" id="ARBA00023125"/>
    </source>
</evidence>
<keyword evidence="2" id="KW-0805">Transcription regulation</keyword>
<proteinExistence type="inferred from homology"/>
<dbReference type="PROSITE" id="PS50931">
    <property type="entry name" value="HTH_LYSR"/>
    <property type="match status" value="1"/>
</dbReference>
<organism evidence="6 7">
    <name type="scientific">Nonomuraea mangrovi</name>
    <dbReference type="NCBI Taxonomy" id="2316207"/>
    <lineage>
        <taxon>Bacteria</taxon>
        <taxon>Bacillati</taxon>
        <taxon>Actinomycetota</taxon>
        <taxon>Actinomycetes</taxon>
        <taxon>Streptosporangiales</taxon>
        <taxon>Streptosporangiaceae</taxon>
        <taxon>Nonomuraea</taxon>
    </lineage>
</organism>
<feature type="domain" description="HTH lysR-type" evidence="5">
    <location>
        <begin position="9"/>
        <end position="66"/>
    </location>
</feature>
<evidence type="ECO:0000313" key="7">
    <source>
        <dbReference type="Proteomes" id="UP001597368"/>
    </source>
</evidence>
<comment type="caution">
    <text evidence="6">The sequence shown here is derived from an EMBL/GenBank/DDBJ whole genome shotgun (WGS) entry which is preliminary data.</text>
</comment>
<dbReference type="Gene3D" id="3.40.190.10">
    <property type="entry name" value="Periplasmic binding protein-like II"/>
    <property type="match status" value="2"/>
</dbReference>
<comment type="similarity">
    <text evidence="1">Belongs to the LysR transcriptional regulatory family.</text>
</comment>
<evidence type="ECO:0000256" key="1">
    <source>
        <dbReference type="ARBA" id="ARBA00009437"/>
    </source>
</evidence>
<evidence type="ECO:0000313" key="6">
    <source>
        <dbReference type="EMBL" id="MFD1938678.1"/>
    </source>
</evidence>
<gene>
    <name evidence="6" type="ORF">ACFSKW_45155</name>
</gene>
<sequence length="305" mass="32555">MNGRTHVTLDLNLLLALDVLLEEGSVTGAAARLNTSPPAMSRTLGRIRRLLNDPILVRAGRNLVPTPRALELRDSVHDLVRQAAALLAPPAEPDPATLTRTFSLQASDMLLSALAAPLVSTLGEQAPGVVLRFLPDTLEGTSALRDGRVDLEIGVVDHTDPETRVERLATGHAVGVARRDHPLVTKGPTLQRFADARHIGVSRHGHLQGPIDDLLAAQGLRRSTVATVPSHSMALLLVSRSDLVCIAPAPADDDVTAALGLGIFEIPLNLPEVAVAMAWHPRSDADGAQRWLRDKVREIADSWGG</sequence>
<protein>
    <submittedName>
        <fullName evidence="6">LysR family transcriptional regulator</fullName>
    </submittedName>
</protein>
<dbReference type="Proteomes" id="UP001597368">
    <property type="component" value="Unassembled WGS sequence"/>
</dbReference>
<evidence type="ECO:0000259" key="5">
    <source>
        <dbReference type="PROSITE" id="PS50931"/>
    </source>
</evidence>
<evidence type="ECO:0000256" key="4">
    <source>
        <dbReference type="ARBA" id="ARBA00023163"/>
    </source>
</evidence>
<dbReference type="InterPro" id="IPR005119">
    <property type="entry name" value="LysR_subst-bd"/>
</dbReference>
<name>A0ABW4T9I1_9ACTN</name>
<dbReference type="PANTHER" id="PTHR30118:SF15">
    <property type="entry name" value="TRANSCRIPTIONAL REGULATORY PROTEIN"/>
    <property type="match status" value="1"/>
</dbReference>
<dbReference type="InterPro" id="IPR050389">
    <property type="entry name" value="LysR-type_TF"/>
</dbReference>
<dbReference type="RefSeq" id="WP_379580763.1">
    <property type="nucleotide sequence ID" value="NZ_JBHUFV010000068.1"/>
</dbReference>
<dbReference type="Gene3D" id="1.10.10.10">
    <property type="entry name" value="Winged helix-like DNA-binding domain superfamily/Winged helix DNA-binding domain"/>
    <property type="match status" value="1"/>
</dbReference>
<keyword evidence="3" id="KW-0238">DNA-binding</keyword>
<dbReference type="Pfam" id="PF00126">
    <property type="entry name" value="HTH_1"/>
    <property type="match status" value="1"/>
</dbReference>
<reference evidence="7" key="1">
    <citation type="journal article" date="2019" name="Int. J. Syst. Evol. Microbiol.">
        <title>The Global Catalogue of Microorganisms (GCM) 10K type strain sequencing project: providing services to taxonomists for standard genome sequencing and annotation.</title>
        <authorList>
            <consortium name="The Broad Institute Genomics Platform"/>
            <consortium name="The Broad Institute Genome Sequencing Center for Infectious Disease"/>
            <person name="Wu L."/>
            <person name="Ma J."/>
        </authorList>
    </citation>
    <scope>NUCLEOTIDE SEQUENCE [LARGE SCALE GENOMIC DNA]</scope>
    <source>
        <strain evidence="7">ICMP 6774ER</strain>
    </source>
</reference>
<dbReference type="SUPFAM" id="SSF53850">
    <property type="entry name" value="Periplasmic binding protein-like II"/>
    <property type="match status" value="1"/>
</dbReference>
<dbReference type="CDD" id="cd08460">
    <property type="entry name" value="PBP2_DntR_like_1"/>
    <property type="match status" value="1"/>
</dbReference>
<dbReference type="InterPro" id="IPR036388">
    <property type="entry name" value="WH-like_DNA-bd_sf"/>
</dbReference>
<dbReference type="PANTHER" id="PTHR30118">
    <property type="entry name" value="HTH-TYPE TRANSCRIPTIONAL REGULATOR LEUO-RELATED"/>
    <property type="match status" value="1"/>
</dbReference>
<keyword evidence="4" id="KW-0804">Transcription</keyword>
<evidence type="ECO:0000256" key="2">
    <source>
        <dbReference type="ARBA" id="ARBA00023015"/>
    </source>
</evidence>
<accession>A0ABW4T9I1</accession>
<dbReference type="EMBL" id="JBHUFV010000068">
    <property type="protein sequence ID" value="MFD1938678.1"/>
    <property type="molecule type" value="Genomic_DNA"/>
</dbReference>